<proteinExistence type="predicted"/>
<evidence type="ECO:0000313" key="3">
    <source>
        <dbReference type="Proteomes" id="UP000190813"/>
    </source>
</evidence>
<feature type="domain" description="NAD-dependent epimerase/dehydratase" evidence="1">
    <location>
        <begin position="4"/>
        <end position="209"/>
    </location>
</feature>
<evidence type="ECO:0000313" key="2">
    <source>
        <dbReference type="EMBL" id="OPC65865.1"/>
    </source>
</evidence>
<name>A0A1T3MMM9_9FLAO</name>
<gene>
    <name evidence="2" type="ORF">BAZ10_01095</name>
</gene>
<dbReference type="Gene3D" id="3.40.50.720">
    <property type="entry name" value="NAD(P)-binding Rossmann-like Domain"/>
    <property type="match status" value="1"/>
</dbReference>
<dbReference type="PANTHER" id="PTHR43245">
    <property type="entry name" value="BIFUNCTIONAL POLYMYXIN RESISTANCE PROTEIN ARNA"/>
    <property type="match status" value="1"/>
</dbReference>
<dbReference type="SUPFAM" id="SSF51735">
    <property type="entry name" value="NAD(P)-binding Rossmann-fold domains"/>
    <property type="match status" value="1"/>
</dbReference>
<dbReference type="InterPro" id="IPR050177">
    <property type="entry name" value="Lipid_A_modif_metabolic_enz"/>
</dbReference>
<dbReference type="Pfam" id="PF01370">
    <property type="entry name" value="Epimerase"/>
    <property type="match status" value="1"/>
</dbReference>
<organism evidence="2 3">
    <name type="scientific">Elizabethkingia occulta</name>
    <dbReference type="NCBI Taxonomy" id="1867263"/>
    <lineage>
        <taxon>Bacteria</taxon>
        <taxon>Pseudomonadati</taxon>
        <taxon>Bacteroidota</taxon>
        <taxon>Flavobacteriia</taxon>
        <taxon>Flavobacteriales</taxon>
        <taxon>Weeksellaceae</taxon>
        <taxon>Elizabethkingia</taxon>
    </lineage>
</organism>
<keyword evidence="3" id="KW-1185">Reference proteome</keyword>
<dbReference type="Proteomes" id="UP000190813">
    <property type="component" value="Unassembled WGS sequence"/>
</dbReference>
<dbReference type="EMBL" id="MAHX01000013">
    <property type="protein sequence ID" value="OPC65865.1"/>
    <property type="molecule type" value="Genomic_DNA"/>
</dbReference>
<accession>A0A1T3MMM9</accession>
<evidence type="ECO:0000259" key="1">
    <source>
        <dbReference type="Pfam" id="PF01370"/>
    </source>
</evidence>
<reference evidence="2 3" key="1">
    <citation type="submission" date="2016-06" db="EMBL/GenBank/DDBJ databases">
        <title>Revisiting the taxonomy of the Elizabethkingia Genus based on Whole-Genome Sequencing, Optical Mapping, and MALDI-TOF.</title>
        <authorList>
            <person name="Nicholson A.C."/>
        </authorList>
    </citation>
    <scope>NUCLEOTIDE SEQUENCE [LARGE SCALE GENOMIC DNA]</scope>
    <source>
        <strain evidence="2 3">G4070</strain>
    </source>
</reference>
<dbReference type="InterPro" id="IPR036291">
    <property type="entry name" value="NAD(P)-bd_dom_sf"/>
</dbReference>
<protein>
    <submittedName>
        <fullName evidence="2">NAD-dependent dehydratase</fullName>
    </submittedName>
</protein>
<dbReference type="RefSeq" id="WP_078771472.1">
    <property type="nucleotide sequence ID" value="NZ_CBCSBR010000006.1"/>
</dbReference>
<dbReference type="PANTHER" id="PTHR43245:SF13">
    <property type="entry name" value="UDP-D-APIOSE_UDP-D-XYLOSE SYNTHASE 2"/>
    <property type="match status" value="1"/>
</dbReference>
<sequence>MQTILGAGGDIGTPLAKELRRYTDKVRLVARNPKKVNQDDELFAANLLDEKNVIQALENTDVAYLTVGLPYDYKIWEKQWPVIIQNVIKACLTHGTKLVFLDNVYAYSAKEIGNMHEDSHINPPSKKGKIREQLIKKLHEAEKNNGLKLIIAKSADFYGPDAKNGILNLLVIDNFKKGKKAQWQSDTTKIHSFTYTIDAAKGLALLGNTASAYGQNWHLPTSTERLNGKQFIELVTTELNTKPRYTLLSSFMLRLAGLFSKTIKELIEMQYQNDRDYFFNSEKFVKEFNFTPTTYKQGIKEILKNS</sequence>
<comment type="caution">
    <text evidence="2">The sequence shown here is derived from an EMBL/GenBank/DDBJ whole genome shotgun (WGS) entry which is preliminary data.</text>
</comment>
<dbReference type="InterPro" id="IPR001509">
    <property type="entry name" value="Epimerase_deHydtase"/>
</dbReference>
<dbReference type="AlphaFoldDB" id="A0A1T3MMM9"/>